<dbReference type="Gene3D" id="3.30.420.10">
    <property type="entry name" value="Ribonuclease H-like superfamily/Ribonuclease H"/>
    <property type="match status" value="1"/>
</dbReference>
<dbReference type="Pfam" id="PF00929">
    <property type="entry name" value="RNase_T"/>
    <property type="match status" value="1"/>
</dbReference>
<keyword evidence="2" id="KW-0378">Hydrolase</keyword>
<dbReference type="GO" id="GO:0008408">
    <property type="term" value="F:3'-5' exonuclease activity"/>
    <property type="evidence" value="ECO:0007669"/>
    <property type="project" value="TreeGrafter"/>
</dbReference>
<dbReference type="RefSeq" id="WP_068753141.1">
    <property type="nucleotide sequence ID" value="NZ_KQ950180.1"/>
</dbReference>
<dbReference type="InterPro" id="IPR036420">
    <property type="entry name" value="BRCT_dom_sf"/>
</dbReference>
<organism evidence="5 6">
    <name type="scientific">Thermobifida cellulosilytica TB100</name>
    <dbReference type="NCBI Taxonomy" id="665004"/>
    <lineage>
        <taxon>Bacteria</taxon>
        <taxon>Bacillati</taxon>
        <taxon>Actinomycetota</taxon>
        <taxon>Actinomycetes</taxon>
        <taxon>Streptosporangiales</taxon>
        <taxon>Nocardiopsidaceae</taxon>
        <taxon>Thermobifida</taxon>
    </lineage>
</organism>
<dbReference type="CDD" id="cd00027">
    <property type="entry name" value="BRCT"/>
    <property type="match status" value="1"/>
</dbReference>
<dbReference type="PANTHER" id="PTHR30231:SF4">
    <property type="entry name" value="PROTEIN NEN2"/>
    <property type="match status" value="1"/>
</dbReference>
<keyword evidence="1" id="KW-0540">Nuclease</keyword>
<evidence type="ECO:0000313" key="6">
    <source>
        <dbReference type="Proteomes" id="UP000074382"/>
    </source>
</evidence>
<dbReference type="OrthoDB" id="190275at2"/>
<evidence type="ECO:0000256" key="3">
    <source>
        <dbReference type="ARBA" id="ARBA00022839"/>
    </source>
</evidence>
<dbReference type="STRING" id="665004.AC529_01950"/>
<dbReference type="InterPro" id="IPR036397">
    <property type="entry name" value="RNaseH_sf"/>
</dbReference>
<reference evidence="6" key="1">
    <citation type="journal article" date="2017" name="Acta Aliment.">
        <title>Plant polysaccharide degrading enzyme system of Thermpbifida cellulosilytica TB100 revealed by de novo genome project data.</title>
        <authorList>
            <person name="Toth A."/>
            <person name="Baka E."/>
            <person name="Luzics S."/>
            <person name="Bata-Vidacs I."/>
            <person name="Nagy I."/>
            <person name="Balint B."/>
            <person name="Herceg R."/>
            <person name="Olasz F."/>
            <person name="Wilk T."/>
            <person name="Nagy T."/>
            <person name="Kriszt B."/>
            <person name="Nagy I."/>
            <person name="Kukolya J."/>
        </authorList>
    </citation>
    <scope>NUCLEOTIDE SEQUENCE [LARGE SCALE GENOMIC DNA]</scope>
    <source>
        <strain evidence="6">TB100</strain>
    </source>
</reference>
<dbReference type="Proteomes" id="UP000074382">
    <property type="component" value="Unassembled WGS sequence"/>
</dbReference>
<dbReference type="FunFam" id="3.30.420.10:FF:000045">
    <property type="entry name" value="3'-5' exonuclease DinG"/>
    <property type="match status" value="1"/>
</dbReference>
<evidence type="ECO:0000256" key="2">
    <source>
        <dbReference type="ARBA" id="ARBA00022801"/>
    </source>
</evidence>
<dbReference type="SMART" id="SM00479">
    <property type="entry name" value="EXOIII"/>
    <property type="match status" value="1"/>
</dbReference>
<gene>
    <name evidence="5" type="ORF">AC529_01950</name>
</gene>
<accession>A0A147KM89</accession>
<dbReference type="GO" id="GO:0003676">
    <property type="term" value="F:nucleic acid binding"/>
    <property type="evidence" value="ECO:0007669"/>
    <property type="project" value="InterPro"/>
</dbReference>
<comment type="caution">
    <text evidence="5">The sequence shown here is derived from an EMBL/GenBank/DDBJ whole genome shotgun (WGS) entry which is preliminary data.</text>
</comment>
<dbReference type="InterPro" id="IPR012337">
    <property type="entry name" value="RNaseH-like_sf"/>
</dbReference>
<dbReference type="PANTHER" id="PTHR30231">
    <property type="entry name" value="DNA POLYMERASE III SUBUNIT EPSILON"/>
    <property type="match status" value="1"/>
</dbReference>
<evidence type="ECO:0000259" key="4">
    <source>
        <dbReference type="SMART" id="SM00479"/>
    </source>
</evidence>
<protein>
    <submittedName>
        <fullName evidence="5">Exonuclease</fullName>
    </submittedName>
</protein>
<dbReference type="CDD" id="cd06127">
    <property type="entry name" value="DEDDh"/>
    <property type="match status" value="1"/>
</dbReference>
<evidence type="ECO:0000313" key="5">
    <source>
        <dbReference type="EMBL" id="KUP98373.1"/>
    </source>
</evidence>
<name>A0A147KM89_THECS</name>
<keyword evidence="6" id="KW-1185">Reference proteome</keyword>
<sequence length="522" mass="55499">MVFRYGRLTRSGGLDPRALTFAVLDLETTGLDPKRGARVCEVAVVRMRGDGTVLDEYSTLVDPGVPIPNAELHGITDTWVKGAPSFAQIAGDLLACLDGAIVVGHKLDFEEGFLAAEFARLGTPLSGIPGLCTLVAARTHLDRYGYRLPHLHHLLTGRWPTAEHSALGDARSLAALLTELVGAAPQPLYWDGPPPSALPQLPRTRLIAPRAAGLRKGSEGWLATLTARLPLMADAPPPRRSGLDDYQAMLAHALADGRVVGEEAEQLALLAARAGLTQETARGVHGEFLLRARDRAEADGVVTAAELRELQRAAKNLAVGHLISDLEEAAAAERARRSGPLKGWRLLPVGEGEQLAEVMDYAVDHGAAVAVNVTKTVRLVIAAEGVETPKTAQARQRGVPVLTPEEARKLLTAEVERHQREEALVADDRAEEVAARIAAEQASDKGAEVPEWHGFWRPRELTAAEYRARFVDRFADEPEPVFTPSSASAAGAAARNSGGCAGVLVLFTALVGAADTVAGLVG</sequence>
<dbReference type="AlphaFoldDB" id="A0A147KM89"/>
<evidence type="ECO:0000256" key="1">
    <source>
        <dbReference type="ARBA" id="ARBA00022722"/>
    </source>
</evidence>
<proteinExistence type="predicted"/>
<feature type="domain" description="Exonuclease" evidence="4">
    <location>
        <begin position="20"/>
        <end position="186"/>
    </location>
</feature>
<dbReference type="PATRIC" id="fig|665004.4.peg.342"/>
<dbReference type="EMBL" id="LGEM01000011">
    <property type="protein sequence ID" value="KUP98373.1"/>
    <property type="molecule type" value="Genomic_DNA"/>
</dbReference>
<dbReference type="SUPFAM" id="SSF52113">
    <property type="entry name" value="BRCT domain"/>
    <property type="match status" value="1"/>
</dbReference>
<dbReference type="InterPro" id="IPR013520">
    <property type="entry name" value="Ribonucl_H"/>
</dbReference>
<dbReference type="SUPFAM" id="SSF53098">
    <property type="entry name" value="Ribonuclease H-like"/>
    <property type="match status" value="1"/>
</dbReference>
<keyword evidence="3 5" id="KW-0269">Exonuclease</keyword>
<dbReference type="Gene3D" id="3.40.50.10190">
    <property type="entry name" value="BRCT domain"/>
    <property type="match status" value="1"/>
</dbReference>